<dbReference type="Proteomes" id="UP000239494">
    <property type="component" value="Unassembled WGS sequence"/>
</dbReference>
<sequence length="427" mass="46382">MVGTGGVAGQLASVVEKVLGTSLPIGLRAWDGSSAGPSDGPVAVIRSKRALRRLVWNPNELGLARAYVAGELDVDGDLTDGLARFWELARAGALRVGKPKPADLLGALRVAARLGALGPRPAAPGEEARLSGTRHTRDRDKAAIAHHYDLSNDFYQLVLDPSMAYSSGYWTSDSPEYTVADAQRDKLDLVCRKLGVGEGTRMLDVGCGWGSMIIHAAKHFGATTTGVTISRQQHAHIRKRVADEGLEELVTVKLQDYREVDDAPFDAISTIEMGEHVGEENYPEYAATLHRLLKPEGRLLLQQMSRGANAPGGGAFIESYVAPDMHMRPVSATVGHLERAGLEIRDVEALREHYVWTVRAWAATLEERWDEVVALVGEGQARVWRLYLAGGALTFEEGRMGVDQILAVRPSANGTSGMPRVRDWVVR</sequence>
<evidence type="ECO:0000313" key="7">
    <source>
        <dbReference type="Proteomes" id="UP000239494"/>
    </source>
</evidence>
<evidence type="ECO:0000256" key="1">
    <source>
        <dbReference type="ARBA" id="ARBA00010815"/>
    </source>
</evidence>
<protein>
    <submittedName>
        <fullName evidence="6">Cyclopropane-fatty-acyl-phospholipid synthase</fullName>
    </submittedName>
</protein>
<keyword evidence="5" id="KW-0443">Lipid metabolism</keyword>
<dbReference type="GO" id="GO:0032259">
    <property type="term" value="P:methylation"/>
    <property type="evidence" value="ECO:0007669"/>
    <property type="project" value="UniProtKB-KW"/>
</dbReference>
<dbReference type="InterPro" id="IPR003333">
    <property type="entry name" value="CMAS"/>
</dbReference>
<comment type="similarity">
    <text evidence="1">Belongs to the CFA/CMAS family.</text>
</comment>
<evidence type="ECO:0000256" key="4">
    <source>
        <dbReference type="ARBA" id="ARBA00022691"/>
    </source>
</evidence>
<reference evidence="6 7" key="1">
    <citation type="submission" date="2018-03" db="EMBL/GenBank/DDBJ databases">
        <title>Genomic Encyclopedia of Archaeal and Bacterial Type Strains, Phase II (KMG-II): from individual species to whole genera.</title>
        <authorList>
            <person name="Goeker M."/>
        </authorList>
    </citation>
    <scope>NUCLEOTIDE SEQUENCE [LARGE SCALE GENOMIC DNA]</scope>
    <source>
        <strain evidence="6 7">DSM 44720</strain>
    </source>
</reference>
<gene>
    <name evidence="6" type="ORF">CLV43_104191</name>
</gene>
<evidence type="ECO:0000256" key="2">
    <source>
        <dbReference type="ARBA" id="ARBA00022603"/>
    </source>
</evidence>
<evidence type="ECO:0000256" key="5">
    <source>
        <dbReference type="ARBA" id="ARBA00023098"/>
    </source>
</evidence>
<dbReference type="CDD" id="cd02440">
    <property type="entry name" value="AdoMet_MTases"/>
    <property type="match status" value="1"/>
</dbReference>
<accession>A0A2T0T9N5</accession>
<dbReference type="AlphaFoldDB" id="A0A2T0T9N5"/>
<evidence type="ECO:0000256" key="3">
    <source>
        <dbReference type="ARBA" id="ARBA00022679"/>
    </source>
</evidence>
<dbReference type="Gene3D" id="3.40.50.150">
    <property type="entry name" value="Vaccinia Virus protein VP39"/>
    <property type="match status" value="1"/>
</dbReference>
<dbReference type="GO" id="GO:0008610">
    <property type="term" value="P:lipid biosynthetic process"/>
    <property type="evidence" value="ECO:0007669"/>
    <property type="project" value="InterPro"/>
</dbReference>
<dbReference type="Pfam" id="PF02353">
    <property type="entry name" value="CMAS"/>
    <property type="match status" value="1"/>
</dbReference>
<dbReference type="GO" id="GO:0008168">
    <property type="term" value="F:methyltransferase activity"/>
    <property type="evidence" value="ECO:0007669"/>
    <property type="project" value="UniProtKB-KW"/>
</dbReference>
<proteinExistence type="inferred from homology"/>
<keyword evidence="2" id="KW-0489">Methyltransferase</keyword>
<dbReference type="PIRSF" id="PIRSF003085">
    <property type="entry name" value="CMAS"/>
    <property type="match status" value="1"/>
</dbReference>
<comment type="caution">
    <text evidence="6">The sequence shown here is derived from an EMBL/GenBank/DDBJ whole genome shotgun (WGS) entry which is preliminary data.</text>
</comment>
<keyword evidence="3" id="KW-0808">Transferase</keyword>
<dbReference type="PANTHER" id="PTHR43667:SF1">
    <property type="entry name" value="CYCLOPROPANE-FATTY-ACYL-PHOSPHOLIPID SYNTHASE"/>
    <property type="match status" value="1"/>
</dbReference>
<dbReference type="SUPFAM" id="SSF53335">
    <property type="entry name" value="S-adenosyl-L-methionine-dependent methyltransferases"/>
    <property type="match status" value="1"/>
</dbReference>
<keyword evidence="7" id="KW-1185">Reference proteome</keyword>
<keyword evidence="4" id="KW-0949">S-adenosyl-L-methionine</keyword>
<name>A0A2T0T9N5_9PSEU</name>
<evidence type="ECO:0000313" key="6">
    <source>
        <dbReference type="EMBL" id="PRY42360.1"/>
    </source>
</evidence>
<dbReference type="InterPro" id="IPR050723">
    <property type="entry name" value="CFA/CMAS"/>
</dbReference>
<dbReference type="PANTHER" id="PTHR43667">
    <property type="entry name" value="CYCLOPROPANE-FATTY-ACYL-PHOSPHOLIPID SYNTHASE"/>
    <property type="match status" value="1"/>
</dbReference>
<dbReference type="InterPro" id="IPR029063">
    <property type="entry name" value="SAM-dependent_MTases_sf"/>
</dbReference>
<dbReference type="EMBL" id="PVTF01000004">
    <property type="protein sequence ID" value="PRY42360.1"/>
    <property type="molecule type" value="Genomic_DNA"/>
</dbReference>
<organism evidence="6 7">
    <name type="scientific">Umezawaea tangerina</name>
    <dbReference type="NCBI Taxonomy" id="84725"/>
    <lineage>
        <taxon>Bacteria</taxon>
        <taxon>Bacillati</taxon>
        <taxon>Actinomycetota</taxon>
        <taxon>Actinomycetes</taxon>
        <taxon>Pseudonocardiales</taxon>
        <taxon>Pseudonocardiaceae</taxon>
        <taxon>Umezawaea</taxon>
    </lineage>
</organism>